<evidence type="ECO:0000259" key="8">
    <source>
        <dbReference type="Pfam" id="PF01171"/>
    </source>
</evidence>
<evidence type="ECO:0000256" key="1">
    <source>
        <dbReference type="ARBA" id="ARBA00022598"/>
    </source>
</evidence>
<accession>A0ABS0SG95</accession>
<dbReference type="Proteomes" id="UP000601789">
    <property type="component" value="Unassembled WGS sequence"/>
</dbReference>
<evidence type="ECO:0000256" key="7">
    <source>
        <dbReference type="SAM" id="MobiDB-lite"/>
    </source>
</evidence>
<dbReference type="RefSeq" id="WP_198477871.1">
    <property type="nucleotide sequence ID" value="NZ_JADGMQ010000015.1"/>
</dbReference>
<feature type="domain" description="tRNA(Ile)-lysidine/2-thiocytidine synthase N-terminal" evidence="8">
    <location>
        <begin position="19"/>
        <end position="196"/>
    </location>
</feature>
<dbReference type="PANTHER" id="PTHR43033:SF1">
    <property type="entry name" value="TRNA(ILE)-LYSIDINE SYNTHASE-RELATED"/>
    <property type="match status" value="1"/>
</dbReference>
<comment type="function">
    <text evidence="6">Ligates lysine onto the cytidine present at position 34 of the AUA codon-specific tRNA(Ile) that contains the anticodon CAU, in an ATP-dependent manner. Cytidine is converted to lysidine, thus changing the amino acid specificity of the tRNA from methionine to isoleucine.</text>
</comment>
<dbReference type="Pfam" id="PF01171">
    <property type="entry name" value="ATP_bind_3"/>
    <property type="match status" value="1"/>
</dbReference>
<dbReference type="EC" id="6.3.4.19" evidence="6"/>
<organism evidence="9 10">
    <name type="scientific">Aquamicrobium zhengzhouense</name>
    <dbReference type="NCBI Taxonomy" id="2781738"/>
    <lineage>
        <taxon>Bacteria</taxon>
        <taxon>Pseudomonadati</taxon>
        <taxon>Pseudomonadota</taxon>
        <taxon>Alphaproteobacteria</taxon>
        <taxon>Hyphomicrobiales</taxon>
        <taxon>Phyllobacteriaceae</taxon>
        <taxon>Aquamicrobium</taxon>
    </lineage>
</organism>
<dbReference type="NCBIfam" id="TIGR02432">
    <property type="entry name" value="lysidine_TilS_N"/>
    <property type="match status" value="1"/>
</dbReference>
<sequence length="446" mass="48908">MGPDLRHTFSELDAPHGAIVALSGGSDSLSLLLLARQIFHDRKLPLHAVTVDHQLRRESAAEAEMVGSLCARYGITHRTMVWEGAKPASGISEAAREARYQLLAQAAEEAGTNIILVGHTLDDQAETVAMRLRRGEGTGLSGMAPATLYRERFWIVRPLLNERRNRLRAYLEGLGVSWIDDPSNESDAYERVRTRRLLDKDAVAGLVSRAAAEARARRLLMETAAGLVARFISMPFPGVFRLLPDLLEQEERAAILTLRACLATAGGTPRFPELPAARNIFERLATGKNVRATLSRAIIDQRRDAIFIYRENRNLSDLLVDRDEIIWDGRWRVRGAAGGTITPSHLMLDETPSSGDVPGSIARSAGKTMPFLSGHKGDATGAITLQPVIAPYSRFLPEFDLQLALALGRLTGGAKFPPLPWKQQIEPQPLTERGESAWQGPAPSLC</sequence>
<proteinExistence type="inferred from homology"/>
<evidence type="ECO:0000313" key="9">
    <source>
        <dbReference type="EMBL" id="MBI1622333.1"/>
    </source>
</evidence>
<keyword evidence="1 6" id="KW-0436">Ligase</keyword>
<evidence type="ECO:0000256" key="6">
    <source>
        <dbReference type="HAMAP-Rule" id="MF_01161"/>
    </source>
</evidence>
<protein>
    <recommendedName>
        <fullName evidence="6">tRNA(Ile)-lysidine synthase</fullName>
        <ecNumber evidence="6">6.3.4.19</ecNumber>
    </recommendedName>
    <alternativeName>
        <fullName evidence="6">tRNA(Ile)-2-lysyl-cytidine synthase</fullName>
    </alternativeName>
    <alternativeName>
        <fullName evidence="6">tRNA(Ile)-lysidine synthetase</fullName>
    </alternativeName>
</protein>
<evidence type="ECO:0000313" key="10">
    <source>
        <dbReference type="Proteomes" id="UP000601789"/>
    </source>
</evidence>
<keyword evidence="3 6" id="KW-0547">Nucleotide-binding</keyword>
<dbReference type="CDD" id="cd01992">
    <property type="entry name" value="TilS_N"/>
    <property type="match status" value="1"/>
</dbReference>
<dbReference type="PANTHER" id="PTHR43033">
    <property type="entry name" value="TRNA(ILE)-LYSIDINE SYNTHASE-RELATED"/>
    <property type="match status" value="1"/>
</dbReference>
<dbReference type="GO" id="GO:0032267">
    <property type="term" value="F:tRNA(Ile)-lysidine synthase activity"/>
    <property type="evidence" value="ECO:0007669"/>
    <property type="project" value="UniProtKB-EC"/>
</dbReference>
<feature type="region of interest" description="Disordered" evidence="7">
    <location>
        <begin position="427"/>
        <end position="446"/>
    </location>
</feature>
<comment type="domain">
    <text evidence="6">The N-terminal region contains the highly conserved SGGXDS motif, predicted to be a P-loop motif involved in ATP binding.</text>
</comment>
<keyword evidence="10" id="KW-1185">Reference proteome</keyword>
<gene>
    <name evidence="6 9" type="primary">tilS</name>
    <name evidence="9" type="ORF">IOD40_16860</name>
</gene>
<evidence type="ECO:0000256" key="5">
    <source>
        <dbReference type="ARBA" id="ARBA00048539"/>
    </source>
</evidence>
<feature type="binding site" evidence="6">
    <location>
        <begin position="23"/>
        <end position="28"/>
    </location>
    <ligand>
        <name>ATP</name>
        <dbReference type="ChEBI" id="CHEBI:30616"/>
    </ligand>
</feature>
<dbReference type="InterPro" id="IPR014729">
    <property type="entry name" value="Rossmann-like_a/b/a_fold"/>
</dbReference>
<comment type="caution">
    <text evidence="9">The sequence shown here is derived from an EMBL/GenBank/DDBJ whole genome shotgun (WGS) entry which is preliminary data.</text>
</comment>
<keyword evidence="2 6" id="KW-0819">tRNA processing</keyword>
<reference evidence="9 10" key="1">
    <citation type="submission" date="2020-10" db="EMBL/GenBank/DDBJ databases">
        <title>Aquamicrobium zhengzhouensis sp. nov., a exopolysaccharide producing bacterium isolated from farmland soil.</title>
        <authorList>
            <person name="Wang X."/>
        </authorList>
    </citation>
    <scope>NUCLEOTIDE SEQUENCE [LARGE SCALE GENOMIC DNA]</scope>
    <source>
        <strain evidence="10">cd-1</strain>
    </source>
</reference>
<keyword evidence="4 6" id="KW-0067">ATP-binding</keyword>
<comment type="similarity">
    <text evidence="6">Belongs to the tRNA(Ile)-lysidine synthase family.</text>
</comment>
<dbReference type="InterPro" id="IPR012094">
    <property type="entry name" value="tRNA_Ile_lys_synt"/>
</dbReference>
<comment type="subcellular location">
    <subcellularLocation>
        <location evidence="6">Cytoplasm</location>
    </subcellularLocation>
</comment>
<keyword evidence="6" id="KW-0963">Cytoplasm</keyword>
<name>A0ABS0SG95_9HYPH</name>
<dbReference type="HAMAP" id="MF_01161">
    <property type="entry name" value="tRNA_Ile_lys_synt"/>
    <property type="match status" value="1"/>
</dbReference>
<dbReference type="EMBL" id="JADGMQ010000015">
    <property type="protein sequence ID" value="MBI1622333.1"/>
    <property type="molecule type" value="Genomic_DNA"/>
</dbReference>
<evidence type="ECO:0000256" key="4">
    <source>
        <dbReference type="ARBA" id="ARBA00022840"/>
    </source>
</evidence>
<evidence type="ECO:0000256" key="3">
    <source>
        <dbReference type="ARBA" id="ARBA00022741"/>
    </source>
</evidence>
<dbReference type="InterPro" id="IPR011063">
    <property type="entry name" value="TilS/TtcA_N"/>
</dbReference>
<dbReference type="Gene3D" id="3.40.50.620">
    <property type="entry name" value="HUPs"/>
    <property type="match status" value="1"/>
</dbReference>
<comment type="catalytic activity">
    <reaction evidence="5 6">
        <text>cytidine(34) in tRNA(Ile2) + L-lysine + ATP = lysidine(34) in tRNA(Ile2) + AMP + diphosphate + H(+)</text>
        <dbReference type="Rhea" id="RHEA:43744"/>
        <dbReference type="Rhea" id="RHEA-COMP:10625"/>
        <dbReference type="Rhea" id="RHEA-COMP:10670"/>
        <dbReference type="ChEBI" id="CHEBI:15378"/>
        <dbReference type="ChEBI" id="CHEBI:30616"/>
        <dbReference type="ChEBI" id="CHEBI:32551"/>
        <dbReference type="ChEBI" id="CHEBI:33019"/>
        <dbReference type="ChEBI" id="CHEBI:82748"/>
        <dbReference type="ChEBI" id="CHEBI:83665"/>
        <dbReference type="ChEBI" id="CHEBI:456215"/>
        <dbReference type="EC" id="6.3.4.19"/>
    </reaction>
</comment>
<dbReference type="SUPFAM" id="SSF52402">
    <property type="entry name" value="Adenine nucleotide alpha hydrolases-like"/>
    <property type="match status" value="1"/>
</dbReference>
<evidence type="ECO:0000256" key="2">
    <source>
        <dbReference type="ARBA" id="ARBA00022694"/>
    </source>
</evidence>
<dbReference type="InterPro" id="IPR012795">
    <property type="entry name" value="tRNA_Ile_lys_synt_N"/>
</dbReference>